<gene>
    <name evidence="1" type="ORF">Psal009_00859</name>
</gene>
<name>A0A9Q5YI69_PISSA</name>
<sequence length="98" mass="11319">MHEYEISLEQLPLCTQFIVSLPKVNQANWYFRCERSLLIVDFYLQEDNEYIMLSRPMAMAKNLIVITLDSHQKQVQTLANVSYSMIKNSGALKSLSSS</sequence>
<accession>A0A9Q5YI69</accession>
<dbReference type="EMBL" id="CP038908">
    <property type="protein sequence ID" value="QGO04979.1"/>
    <property type="molecule type" value="Genomic_DNA"/>
</dbReference>
<dbReference type="GeneID" id="66741986"/>
<evidence type="ECO:0000313" key="2">
    <source>
        <dbReference type="Proteomes" id="UP000422232"/>
    </source>
</evidence>
<protein>
    <submittedName>
        <fullName evidence="1">Uncharacterized protein</fullName>
    </submittedName>
</protein>
<dbReference type="Proteomes" id="UP000422232">
    <property type="component" value="Chromosome"/>
</dbReference>
<dbReference type="RefSeq" id="WP_016211491.1">
    <property type="nucleotide sequence ID" value="NZ_CP012413.1"/>
</dbReference>
<dbReference type="AlphaFoldDB" id="A0A9Q5YI69"/>
<proteinExistence type="predicted"/>
<organism evidence="1 2">
    <name type="scientific">Piscirickettsia salmonis</name>
    <dbReference type="NCBI Taxonomy" id="1238"/>
    <lineage>
        <taxon>Bacteria</taxon>
        <taxon>Pseudomonadati</taxon>
        <taxon>Pseudomonadota</taxon>
        <taxon>Gammaproteobacteria</taxon>
        <taxon>Thiotrichales</taxon>
        <taxon>Piscirickettsiaceae</taxon>
        <taxon>Piscirickettsia</taxon>
    </lineage>
</organism>
<evidence type="ECO:0000313" key="1">
    <source>
        <dbReference type="EMBL" id="QGO04979.1"/>
    </source>
</evidence>
<reference evidence="1 2" key="1">
    <citation type="submission" date="2019-04" db="EMBL/GenBank/DDBJ databases">
        <title>Complete genome sequencing of Piscirickettsia salmonis strain Psal-009.</title>
        <authorList>
            <person name="Schober I."/>
            <person name="Bunk B."/>
            <person name="Sproer C."/>
            <person name="Carril G.P."/>
            <person name="Riedel T."/>
            <person name="Flores-Herrera P.A."/>
            <person name="Nourdin-Galindo G."/>
            <person name="Marshall S.H."/>
            <person name="Overmann J."/>
        </authorList>
    </citation>
    <scope>NUCLEOTIDE SEQUENCE [LARGE SCALE GENOMIC DNA]</scope>
    <source>
        <strain evidence="1 2">Psal-009</strain>
    </source>
</reference>
<keyword evidence="2" id="KW-1185">Reference proteome</keyword>